<feature type="non-terminal residue" evidence="1">
    <location>
        <position position="1"/>
    </location>
</feature>
<gene>
    <name evidence="1" type="ORF">FKW44_009974</name>
</gene>
<dbReference type="AlphaFoldDB" id="A0A7T8HGC2"/>
<evidence type="ECO:0000313" key="2">
    <source>
        <dbReference type="Proteomes" id="UP000595437"/>
    </source>
</evidence>
<keyword evidence="2" id="KW-1185">Reference proteome</keyword>
<name>A0A7T8HGC2_CALRO</name>
<protein>
    <submittedName>
        <fullName evidence="1">Uncharacterized protein</fullName>
    </submittedName>
</protein>
<proteinExistence type="predicted"/>
<accession>A0A7T8HGC2</accession>
<organism evidence="1 2">
    <name type="scientific">Caligus rogercresseyi</name>
    <name type="common">Sea louse</name>
    <dbReference type="NCBI Taxonomy" id="217165"/>
    <lineage>
        <taxon>Eukaryota</taxon>
        <taxon>Metazoa</taxon>
        <taxon>Ecdysozoa</taxon>
        <taxon>Arthropoda</taxon>
        <taxon>Crustacea</taxon>
        <taxon>Multicrustacea</taxon>
        <taxon>Hexanauplia</taxon>
        <taxon>Copepoda</taxon>
        <taxon>Siphonostomatoida</taxon>
        <taxon>Caligidae</taxon>
        <taxon>Caligus</taxon>
    </lineage>
</organism>
<dbReference type="Proteomes" id="UP000595437">
    <property type="component" value="Chromosome 6"/>
</dbReference>
<sequence>APSKTRTLDITLSSIRSYLAKKMTDNELIKNEDIKAITISTAARYNAFAIRIPGTDNIPWKYAGDLVRFYPPVPMGIYNFFSEFYGLTKN</sequence>
<dbReference type="EMBL" id="CP045895">
    <property type="protein sequence ID" value="QQP49340.1"/>
    <property type="molecule type" value="Genomic_DNA"/>
</dbReference>
<evidence type="ECO:0000313" key="1">
    <source>
        <dbReference type="EMBL" id="QQP49340.1"/>
    </source>
</evidence>
<reference evidence="2" key="1">
    <citation type="submission" date="2021-01" db="EMBL/GenBank/DDBJ databases">
        <title>Caligus Genome Assembly.</title>
        <authorList>
            <person name="Gallardo-Escarate C."/>
        </authorList>
    </citation>
    <scope>NUCLEOTIDE SEQUENCE [LARGE SCALE GENOMIC DNA]</scope>
</reference>